<evidence type="ECO:0000313" key="2">
    <source>
        <dbReference type="EMBL" id="ANE52501.1"/>
    </source>
</evidence>
<organism evidence="2 3">
    <name type="scientific">Flavisolibacter tropicus</name>
    <dbReference type="NCBI Taxonomy" id="1492898"/>
    <lineage>
        <taxon>Bacteria</taxon>
        <taxon>Pseudomonadati</taxon>
        <taxon>Bacteroidota</taxon>
        <taxon>Chitinophagia</taxon>
        <taxon>Chitinophagales</taxon>
        <taxon>Chitinophagaceae</taxon>
        <taxon>Flavisolibacter</taxon>
    </lineage>
</organism>
<dbReference type="STRING" id="1492898.SY85_20485"/>
<dbReference type="KEGG" id="fla:SY85_20485"/>
<keyword evidence="1" id="KW-1133">Transmembrane helix</keyword>
<feature type="transmembrane region" description="Helical" evidence="1">
    <location>
        <begin position="45"/>
        <end position="62"/>
    </location>
</feature>
<evidence type="ECO:0000313" key="3">
    <source>
        <dbReference type="Proteomes" id="UP000077177"/>
    </source>
</evidence>
<reference evidence="2 3" key="2">
    <citation type="journal article" date="2016" name="Int. J. Syst. Evol. Microbiol.">
        <title>Flavisolibacter tropicus sp. nov., isolated from tropical soil.</title>
        <authorList>
            <person name="Lee J.J."/>
            <person name="Kang M.S."/>
            <person name="Kim G.S."/>
            <person name="Lee C.S."/>
            <person name="Lim S."/>
            <person name="Lee J."/>
            <person name="Roh S.H."/>
            <person name="Kang H."/>
            <person name="Ha J.M."/>
            <person name="Bae S."/>
            <person name="Jung H.Y."/>
            <person name="Kim M.K."/>
        </authorList>
    </citation>
    <scope>NUCLEOTIDE SEQUENCE [LARGE SCALE GENOMIC DNA]</scope>
    <source>
        <strain evidence="2 3">LCS9</strain>
    </source>
</reference>
<accession>A0A172TZH4</accession>
<keyword evidence="3" id="KW-1185">Reference proteome</keyword>
<dbReference type="Proteomes" id="UP000077177">
    <property type="component" value="Chromosome"/>
</dbReference>
<reference evidence="3" key="1">
    <citation type="submission" date="2015-01" db="EMBL/GenBank/DDBJ databases">
        <title>Flavisolibacter sp./LCS9/ whole genome sequencing.</title>
        <authorList>
            <person name="Kim M.K."/>
            <person name="Srinivasan S."/>
            <person name="Lee J.-J."/>
        </authorList>
    </citation>
    <scope>NUCLEOTIDE SEQUENCE [LARGE SCALE GENOMIC DNA]</scope>
    <source>
        <strain evidence="3">LCS9</strain>
    </source>
</reference>
<name>A0A172TZH4_9BACT</name>
<sequence>MLLNTLIVLAFTCGFIGIVFYVLHGVYRMKEDTRRENLYKSISDYALLLLCILGVIIMLYYAQYSD</sequence>
<keyword evidence="1" id="KW-0472">Membrane</keyword>
<gene>
    <name evidence="2" type="ORF">SY85_20485</name>
</gene>
<dbReference type="EMBL" id="CP011390">
    <property type="protein sequence ID" value="ANE52501.1"/>
    <property type="molecule type" value="Genomic_DNA"/>
</dbReference>
<evidence type="ECO:0000256" key="1">
    <source>
        <dbReference type="SAM" id="Phobius"/>
    </source>
</evidence>
<protein>
    <submittedName>
        <fullName evidence="2">Uncharacterized protein</fullName>
    </submittedName>
</protein>
<feature type="transmembrane region" description="Helical" evidence="1">
    <location>
        <begin position="6"/>
        <end position="24"/>
    </location>
</feature>
<keyword evidence="1" id="KW-0812">Transmembrane</keyword>
<proteinExistence type="predicted"/>
<dbReference type="AlphaFoldDB" id="A0A172TZH4"/>